<dbReference type="Proteomes" id="UP001313282">
    <property type="component" value="Unassembled WGS sequence"/>
</dbReference>
<feature type="compositionally biased region" description="Acidic residues" evidence="1">
    <location>
        <begin position="79"/>
        <end position="99"/>
    </location>
</feature>
<gene>
    <name evidence="3" type="ORF">TWF718_002879</name>
</gene>
<sequence length="447" mass="47081">MPPKRKSTEANLENRLPEAPAVNDAKRAKIIQNPPLGDISNSPWPIKWTAFGAGKYVEDPLRPVAPINFTGSGEKIVEENVEDEAEPAETGEDTPEEVPTEAPAKKAAAKKAAAKKATPKGKANATEPAPVEPVAAPEPAATEPQDTTAPAKKGRKPAAKRATPKGASKAVVAAAPTEEVVAIEESVVKATIPVKKSAAKKATPTSKSKLKATDPAPVEAVPALEEPVSKAKKPAAKKATPKAKAAKATEPVPVTEPVEPTKPAKKPTKAKAKATTTEGPVVIAEPEAPAPAPAKKSTKATKAAKEPKEPAPKPAKLPKGTLPEFITTITLEGEEDDSVPVFDTCDVIRRKITGALNSATHTKASLMRAFAACTSEPDHPIAPNSFQRFMSAKGKTGGCANRTFYAAYVYFEKQRIAEKKKKTKTREEMELAWGDSGMNLENLGRAV</sequence>
<feature type="compositionally biased region" description="Low complexity" evidence="1">
    <location>
        <begin position="120"/>
        <end position="151"/>
    </location>
</feature>
<dbReference type="PANTHER" id="PTHR42339:SF1">
    <property type="entry name" value="HISTONE H1"/>
    <property type="match status" value="1"/>
</dbReference>
<feature type="compositionally biased region" description="Basic residues" evidence="1">
    <location>
        <begin position="230"/>
        <end position="245"/>
    </location>
</feature>
<dbReference type="AlphaFoldDB" id="A0AAN8MP12"/>
<name>A0AAN8MP12_9PEZI</name>
<dbReference type="EMBL" id="JAVHNR010000011">
    <property type="protein sequence ID" value="KAK6330681.1"/>
    <property type="molecule type" value="Genomic_DNA"/>
</dbReference>
<feature type="region of interest" description="Disordered" evidence="1">
    <location>
        <begin position="1"/>
        <end position="25"/>
    </location>
</feature>
<comment type="caution">
    <text evidence="3">The sequence shown here is derived from an EMBL/GenBank/DDBJ whole genome shotgun (WGS) entry which is preliminary data.</text>
</comment>
<feature type="compositionally biased region" description="Low complexity" evidence="1">
    <location>
        <begin position="246"/>
        <end position="258"/>
    </location>
</feature>
<feature type="compositionally biased region" description="Basic residues" evidence="1">
    <location>
        <begin position="107"/>
        <end position="119"/>
    </location>
</feature>
<feature type="compositionally biased region" description="Low complexity" evidence="1">
    <location>
        <begin position="164"/>
        <end position="174"/>
    </location>
</feature>
<feature type="region of interest" description="Disordered" evidence="1">
    <location>
        <begin position="194"/>
        <end position="320"/>
    </location>
</feature>
<protein>
    <recommendedName>
        <fullName evidence="2">DUF7726 domain-containing protein</fullName>
    </recommendedName>
</protein>
<dbReference type="InterPro" id="IPR056143">
    <property type="entry name" value="DUF7726"/>
</dbReference>
<proteinExistence type="predicted"/>
<evidence type="ECO:0000313" key="4">
    <source>
        <dbReference type="Proteomes" id="UP001313282"/>
    </source>
</evidence>
<evidence type="ECO:0000256" key="1">
    <source>
        <dbReference type="SAM" id="MobiDB-lite"/>
    </source>
</evidence>
<organism evidence="3 4">
    <name type="scientific">Orbilia javanica</name>
    <dbReference type="NCBI Taxonomy" id="47235"/>
    <lineage>
        <taxon>Eukaryota</taxon>
        <taxon>Fungi</taxon>
        <taxon>Dikarya</taxon>
        <taxon>Ascomycota</taxon>
        <taxon>Pezizomycotina</taxon>
        <taxon>Orbiliomycetes</taxon>
        <taxon>Orbiliales</taxon>
        <taxon>Orbiliaceae</taxon>
        <taxon>Orbilia</taxon>
    </lineage>
</organism>
<keyword evidence="4" id="KW-1185">Reference proteome</keyword>
<accession>A0AAN8MP12</accession>
<feature type="compositionally biased region" description="Basic residues" evidence="1">
    <location>
        <begin position="263"/>
        <end position="272"/>
    </location>
</feature>
<evidence type="ECO:0000313" key="3">
    <source>
        <dbReference type="EMBL" id="KAK6330681.1"/>
    </source>
</evidence>
<reference evidence="3 4" key="1">
    <citation type="submission" date="2019-10" db="EMBL/GenBank/DDBJ databases">
        <authorList>
            <person name="Palmer J.M."/>
        </authorList>
    </citation>
    <scope>NUCLEOTIDE SEQUENCE [LARGE SCALE GENOMIC DNA]</scope>
    <source>
        <strain evidence="3 4">TWF718</strain>
    </source>
</reference>
<dbReference type="Pfam" id="PF24852">
    <property type="entry name" value="DUF7726"/>
    <property type="match status" value="1"/>
</dbReference>
<feature type="compositionally biased region" description="Basic residues" evidence="1">
    <location>
        <begin position="152"/>
        <end position="163"/>
    </location>
</feature>
<evidence type="ECO:0000259" key="2">
    <source>
        <dbReference type="Pfam" id="PF24852"/>
    </source>
</evidence>
<feature type="region of interest" description="Disordered" evidence="1">
    <location>
        <begin position="67"/>
        <end position="174"/>
    </location>
</feature>
<feature type="domain" description="DUF7726" evidence="2">
    <location>
        <begin position="340"/>
        <end position="421"/>
    </location>
</feature>
<dbReference type="PANTHER" id="PTHR42339">
    <property type="entry name" value="HISTONE H1"/>
    <property type="match status" value="1"/>
</dbReference>